<protein>
    <recommendedName>
        <fullName evidence="3">Lipoprotein</fullName>
    </recommendedName>
</protein>
<evidence type="ECO:0000313" key="2">
    <source>
        <dbReference type="Proteomes" id="UP000007435"/>
    </source>
</evidence>
<dbReference type="OrthoDB" id="5522116at2"/>
<sequence length="157" mass="17360">MKNLFYALIFFAFSCQSDSVLAPLINDIAEVKSGQSFGMCVGKCHNELVISGEKVTLIQKGVSERGGDLQTSSADASERLDAIKKIFKKFKKSDFLKLNEVYGCPDCADGGAEWLSLKFKDGKVKKVSFEYGSTLPGFEEIISALRTERLSLIEKNR</sequence>
<dbReference type="KEGG" id="lby:Lbys_1253"/>
<reference evidence="1 2" key="2">
    <citation type="journal article" date="2011" name="Stand. Genomic Sci.">
        <title>Complete genome sequence of Leadbetterella byssophila type strain (4M15).</title>
        <authorList>
            <person name="Abt B."/>
            <person name="Teshima H."/>
            <person name="Lucas S."/>
            <person name="Lapidus A."/>
            <person name="Del Rio T.G."/>
            <person name="Nolan M."/>
            <person name="Tice H."/>
            <person name="Cheng J.F."/>
            <person name="Pitluck S."/>
            <person name="Liolios K."/>
            <person name="Pagani I."/>
            <person name="Ivanova N."/>
            <person name="Mavromatis K."/>
            <person name="Pati A."/>
            <person name="Tapia R."/>
            <person name="Han C."/>
            <person name="Goodwin L."/>
            <person name="Chen A."/>
            <person name="Palaniappan K."/>
            <person name="Land M."/>
            <person name="Hauser L."/>
            <person name="Chang Y.J."/>
            <person name="Jeffries C.D."/>
            <person name="Rohde M."/>
            <person name="Goker M."/>
            <person name="Tindall B.J."/>
            <person name="Detter J.C."/>
            <person name="Woyke T."/>
            <person name="Bristow J."/>
            <person name="Eisen J.A."/>
            <person name="Markowitz V."/>
            <person name="Hugenholtz P."/>
            <person name="Klenk H.P."/>
            <person name="Kyrpides N.C."/>
        </authorList>
    </citation>
    <scope>NUCLEOTIDE SEQUENCE [LARGE SCALE GENOMIC DNA]</scope>
    <source>
        <strain evidence="2">DSM 17132 / JCM 16389 / KACC 11308 / NBRC 106382 / 4M15</strain>
    </source>
</reference>
<keyword evidence="2" id="KW-1185">Reference proteome</keyword>
<dbReference type="Proteomes" id="UP000007435">
    <property type="component" value="Chromosome"/>
</dbReference>
<dbReference type="PROSITE" id="PS51257">
    <property type="entry name" value="PROKAR_LIPOPROTEIN"/>
    <property type="match status" value="1"/>
</dbReference>
<dbReference type="AlphaFoldDB" id="E4RUV0"/>
<reference key="1">
    <citation type="submission" date="2010-11" db="EMBL/GenBank/DDBJ databases">
        <title>The complete genome of Leadbetterella byssophila DSM 17132.</title>
        <authorList>
            <consortium name="US DOE Joint Genome Institute (JGI-PGF)"/>
            <person name="Lucas S."/>
            <person name="Copeland A."/>
            <person name="Lapidus A."/>
            <person name="Glavina del Rio T."/>
            <person name="Dalin E."/>
            <person name="Tice H."/>
            <person name="Bruce D."/>
            <person name="Goodwin L."/>
            <person name="Pitluck S."/>
            <person name="Kyrpides N."/>
            <person name="Mavromatis K."/>
            <person name="Ivanova N."/>
            <person name="Teshima H."/>
            <person name="Brettin T."/>
            <person name="Detter J.C."/>
            <person name="Han C."/>
            <person name="Tapia R."/>
            <person name="Land M."/>
            <person name="Hauser L."/>
            <person name="Markowitz V."/>
            <person name="Cheng J.-F."/>
            <person name="Hugenholtz P."/>
            <person name="Woyke T."/>
            <person name="Wu D."/>
            <person name="Tindall B."/>
            <person name="Pomrenke H.G."/>
            <person name="Brambilla E."/>
            <person name="Klenk H.-P."/>
            <person name="Eisen J.A."/>
        </authorList>
    </citation>
    <scope>NUCLEOTIDE SEQUENCE [LARGE SCALE GENOMIC DNA]</scope>
    <source>
        <strain>DSM 17132</strain>
    </source>
</reference>
<proteinExistence type="predicted"/>
<dbReference type="HOGENOM" id="CLU_1710584_0_0_10"/>
<evidence type="ECO:0008006" key="3">
    <source>
        <dbReference type="Google" id="ProtNLM"/>
    </source>
</evidence>
<dbReference type="RefSeq" id="WP_013408023.1">
    <property type="nucleotide sequence ID" value="NC_014655.1"/>
</dbReference>
<accession>E4RUV0</accession>
<gene>
    <name evidence="1" type="ordered locus">Lbys_1253</name>
</gene>
<name>E4RUV0_LEAB4</name>
<evidence type="ECO:0000313" key="1">
    <source>
        <dbReference type="EMBL" id="ADQ16973.1"/>
    </source>
</evidence>
<organism evidence="1 2">
    <name type="scientific">Leadbetterella byssophila (strain DSM 17132 / JCM 16389 / KACC 11308 / NBRC 106382 / 4M15)</name>
    <dbReference type="NCBI Taxonomy" id="649349"/>
    <lineage>
        <taxon>Bacteria</taxon>
        <taxon>Pseudomonadati</taxon>
        <taxon>Bacteroidota</taxon>
        <taxon>Cytophagia</taxon>
        <taxon>Cytophagales</taxon>
        <taxon>Leadbetterellaceae</taxon>
        <taxon>Leadbetterella</taxon>
    </lineage>
</organism>
<dbReference type="STRING" id="649349.Lbys_1253"/>
<dbReference type="eggNOG" id="ENOG503329R">
    <property type="taxonomic scope" value="Bacteria"/>
</dbReference>
<dbReference type="EMBL" id="CP002305">
    <property type="protein sequence ID" value="ADQ16973.1"/>
    <property type="molecule type" value="Genomic_DNA"/>
</dbReference>